<keyword evidence="4 6" id="KW-0472">Membrane</keyword>
<feature type="transmembrane region" description="Helical" evidence="6">
    <location>
        <begin position="191"/>
        <end position="213"/>
    </location>
</feature>
<evidence type="ECO:0000256" key="4">
    <source>
        <dbReference type="ARBA" id="ARBA00023136"/>
    </source>
</evidence>
<dbReference type="PROSITE" id="PS50261">
    <property type="entry name" value="G_PROTEIN_RECEP_F2_4"/>
    <property type="match status" value="1"/>
</dbReference>
<dbReference type="Pfam" id="PF00002">
    <property type="entry name" value="7tm_2"/>
    <property type="match status" value="1"/>
</dbReference>
<organism evidence="8 9">
    <name type="scientific">Hydra vulgaris</name>
    <name type="common">Hydra</name>
    <name type="synonym">Hydra attenuata</name>
    <dbReference type="NCBI Taxonomy" id="6087"/>
    <lineage>
        <taxon>Eukaryota</taxon>
        <taxon>Metazoa</taxon>
        <taxon>Cnidaria</taxon>
        <taxon>Hydrozoa</taxon>
        <taxon>Hydroidolina</taxon>
        <taxon>Anthoathecata</taxon>
        <taxon>Aplanulata</taxon>
        <taxon>Hydridae</taxon>
        <taxon>Hydra</taxon>
    </lineage>
</organism>
<gene>
    <name evidence="9" type="primary">LOC136082382</name>
</gene>
<evidence type="ECO:0000256" key="3">
    <source>
        <dbReference type="ARBA" id="ARBA00022989"/>
    </source>
</evidence>
<feature type="domain" description="G-protein coupled receptors family 2 profile 2" evidence="7">
    <location>
        <begin position="1"/>
        <end position="215"/>
    </location>
</feature>
<sequence length="265" mass="30109">MSLASQILINLCISLMITLILFLSLVEHTQPRALCQTVASLIQFFLLSTFFWMVVEAVNLYQMFVKVFRGAYRTRLFMIQSYAFAWGIPMLFTVITAAVKPDNLGPATESDSKICVLRGISFYCGLLLPVCVVMLTNFVLLILVLKGINAKSKASKSMEIQKKARIAFGCTLLLGTTWVFAVLAVGDLRDVFQWLFCIFNSLQGFFIFIFYAVRNKEVRNHWRLFLGKENGRRSSNQYTSRNRTQRTTSSHSRSDSGSSHGTRQF</sequence>
<keyword evidence="8" id="KW-1185">Reference proteome</keyword>
<feature type="transmembrane region" description="Helical" evidence="6">
    <location>
        <begin position="166"/>
        <end position="185"/>
    </location>
</feature>
<dbReference type="PANTHER" id="PTHR47767">
    <property type="entry name" value="ADHESION G PROTEIN-COUPLED RECEPTOR G7"/>
    <property type="match status" value="1"/>
</dbReference>
<feature type="transmembrane region" description="Helical" evidence="6">
    <location>
        <begin position="7"/>
        <end position="26"/>
    </location>
</feature>
<dbReference type="RefSeq" id="XP_065657610.1">
    <property type="nucleotide sequence ID" value="XM_065801538.1"/>
</dbReference>
<dbReference type="GeneID" id="136082382"/>
<dbReference type="InterPro" id="IPR017981">
    <property type="entry name" value="GPCR_2-like_7TM"/>
</dbReference>
<evidence type="ECO:0000259" key="7">
    <source>
        <dbReference type="PROSITE" id="PS50261"/>
    </source>
</evidence>
<comment type="subcellular location">
    <subcellularLocation>
        <location evidence="1">Membrane</location>
        <topology evidence="1">Multi-pass membrane protein</topology>
    </subcellularLocation>
</comment>
<evidence type="ECO:0000313" key="8">
    <source>
        <dbReference type="Proteomes" id="UP001652625"/>
    </source>
</evidence>
<evidence type="ECO:0000256" key="1">
    <source>
        <dbReference type="ARBA" id="ARBA00004141"/>
    </source>
</evidence>
<reference evidence="9" key="1">
    <citation type="submission" date="2025-08" db="UniProtKB">
        <authorList>
            <consortium name="RefSeq"/>
        </authorList>
    </citation>
    <scope>IDENTIFICATION</scope>
</reference>
<dbReference type="SUPFAM" id="SSF81321">
    <property type="entry name" value="Family A G protein-coupled receptor-like"/>
    <property type="match status" value="1"/>
</dbReference>
<evidence type="ECO:0000256" key="2">
    <source>
        <dbReference type="ARBA" id="ARBA00022692"/>
    </source>
</evidence>
<dbReference type="Gene3D" id="1.20.1070.10">
    <property type="entry name" value="Rhodopsin 7-helix transmembrane proteins"/>
    <property type="match status" value="1"/>
</dbReference>
<dbReference type="Proteomes" id="UP001652625">
    <property type="component" value="Chromosome 07"/>
</dbReference>
<feature type="transmembrane region" description="Helical" evidence="6">
    <location>
        <begin position="82"/>
        <end position="100"/>
    </location>
</feature>
<keyword evidence="2 6" id="KW-0812">Transmembrane</keyword>
<feature type="region of interest" description="Disordered" evidence="5">
    <location>
        <begin position="233"/>
        <end position="265"/>
    </location>
</feature>
<feature type="compositionally biased region" description="Low complexity" evidence="5">
    <location>
        <begin position="239"/>
        <end position="265"/>
    </location>
</feature>
<evidence type="ECO:0000256" key="5">
    <source>
        <dbReference type="SAM" id="MobiDB-lite"/>
    </source>
</evidence>
<evidence type="ECO:0000256" key="6">
    <source>
        <dbReference type="SAM" id="Phobius"/>
    </source>
</evidence>
<keyword evidence="3 6" id="KW-1133">Transmembrane helix</keyword>
<dbReference type="InterPro" id="IPR000832">
    <property type="entry name" value="GPCR_2_secretin-like"/>
</dbReference>
<feature type="transmembrane region" description="Helical" evidence="6">
    <location>
        <begin position="38"/>
        <end position="61"/>
    </location>
</feature>
<dbReference type="PRINTS" id="PR00249">
    <property type="entry name" value="GPCRSECRETIN"/>
</dbReference>
<protein>
    <submittedName>
        <fullName evidence="9">Adhesion G-protein coupled receptor G2-like</fullName>
    </submittedName>
</protein>
<dbReference type="InterPro" id="IPR053066">
    <property type="entry name" value="ADGR_G7"/>
</dbReference>
<name>A0ABM4C7N1_HYDVU</name>
<dbReference type="CDD" id="cd15040">
    <property type="entry name" value="7tmB2_Adhesion"/>
    <property type="match status" value="1"/>
</dbReference>
<proteinExistence type="predicted"/>
<evidence type="ECO:0000313" key="9">
    <source>
        <dbReference type="RefSeq" id="XP_065657610.1"/>
    </source>
</evidence>
<accession>A0ABM4C7N1</accession>
<feature type="transmembrane region" description="Helical" evidence="6">
    <location>
        <begin position="120"/>
        <end position="145"/>
    </location>
</feature>